<keyword evidence="1" id="KW-0472">Membrane</keyword>
<keyword evidence="1" id="KW-1133">Transmembrane helix</keyword>
<gene>
    <name evidence="2" type="ORF">LMG18091_01326</name>
</gene>
<proteinExistence type="predicted"/>
<protein>
    <submittedName>
        <fullName evidence="2">Uncharacterized protein</fullName>
    </submittedName>
</protein>
<name>A0AAD2AW54_9RALS</name>
<comment type="caution">
    <text evidence="2">The sequence shown here is derived from an EMBL/GenBank/DDBJ whole genome shotgun (WGS) entry which is preliminary data.</text>
</comment>
<feature type="transmembrane region" description="Helical" evidence="1">
    <location>
        <begin position="20"/>
        <end position="43"/>
    </location>
</feature>
<dbReference type="RefSeq" id="WP_316869069.1">
    <property type="nucleotide sequence ID" value="NZ_CATWAF010000002.1"/>
</dbReference>
<evidence type="ECO:0000313" key="3">
    <source>
        <dbReference type="Proteomes" id="UP001189915"/>
    </source>
</evidence>
<evidence type="ECO:0000313" key="2">
    <source>
        <dbReference type="EMBL" id="CAJ0690733.1"/>
    </source>
</evidence>
<keyword evidence="3" id="KW-1185">Reference proteome</keyword>
<accession>A0AAD2AW54</accession>
<organism evidence="2 3">
    <name type="scientific">Ralstonia wenshanensis</name>
    <dbReference type="NCBI Taxonomy" id="2842456"/>
    <lineage>
        <taxon>Bacteria</taxon>
        <taxon>Pseudomonadati</taxon>
        <taxon>Pseudomonadota</taxon>
        <taxon>Betaproteobacteria</taxon>
        <taxon>Burkholderiales</taxon>
        <taxon>Burkholderiaceae</taxon>
        <taxon>Ralstonia</taxon>
    </lineage>
</organism>
<dbReference type="AlphaFoldDB" id="A0AAD2AW54"/>
<reference evidence="2 3" key="1">
    <citation type="submission" date="2023-07" db="EMBL/GenBank/DDBJ databases">
        <authorList>
            <person name="Peeters C."/>
        </authorList>
    </citation>
    <scope>NUCLEOTIDE SEQUENCE [LARGE SCALE GENOMIC DNA]</scope>
    <source>
        <strain evidence="2 3">LMG 18091</strain>
    </source>
</reference>
<keyword evidence="1" id="KW-0812">Transmembrane</keyword>
<dbReference type="Proteomes" id="UP001189915">
    <property type="component" value="Unassembled WGS sequence"/>
</dbReference>
<dbReference type="EMBL" id="CATWAF010000002">
    <property type="protein sequence ID" value="CAJ0690733.1"/>
    <property type="molecule type" value="Genomic_DNA"/>
</dbReference>
<evidence type="ECO:0000256" key="1">
    <source>
        <dbReference type="SAM" id="Phobius"/>
    </source>
</evidence>
<sequence length="45" mass="4572">MHRSALHRLASGYFSHHPALGLAVVLFAFGLAGAIAPDAAMVLGG</sequence>